<keyword evidence="5 7" id="KW-0408">Iron</keyword>
<dbReference type="InterPro" id="IPR022837">
    <property type="entry name" value="MsrQ-like"/>
</dbReference>
<dbReference type="NCBIfam" id="NF003835">
    <property type="entry name" value="PRK05419.2-2"/>
    <property type="match status" value="1"/>
</dbReference>
<protein>
    <recommendedName>
        <fullName evidence="7">Protein-methionine-sulfoxide reductase heme-binding subunit MsrQ</fullName>
    </recommendedName>
    <alternativeName>
        <fullName evidence="7">Flavocytochrome MsrQ</fullName>
    </alternativeName>
</protein>
<dbReference type="Pfam" id="PF01794">
    <property type="entry name" value="Ferric_reduct"/>
    <property type="match status" value="1"/>
</dbReference>
<dbReference type="InterPro" id="IPR013130">
    <property type="entry name" value="Fe3_Rdtase_TM_dom"/>
</dbReference>
<comment type="cofactor">
    <cofactor evidence="7">
        <name>heme b</name>
        <dbReference type="ChEBI" id="CHEBI:60344"/>
    </cofactor>
    <text evidence="7">Binds 1 heme b (iron(II)-protoporphyrin IX) group per subunit.</text>
</comment>
<comment type="subunit">
    <text evidence="7">Heterodimer of a catalytic subunit (MsrP) and a heme-binding subunit (MsrQ).</text>
</comment>
<keyword evidence="7" id="KW-0249">Electron transport</keyword>
<evidence type="ECO:0000256" key="4">
    <source>
        <dbReference type="ARBA" id="ARBA00022989"/>
    </source>
</evidence>
<keyword evidence="7" id="KW-1003">Cell membrane</keyword>
<comment type="subcellular location">
    <subcellularLocation>
        <location evidence="7">Cell membrane</location>
        <topology evidence="7">Multi-pass membrane protein</topology>
    </subcellularLocation>
    <subcellularLocation>
        <location evidence="1">Membrane</location>
        <topology evidence="1">Multi-pass membrane protein</topology>
    </subcellularLocation>
</comment>
<evidence type="ECO:0000256" key="6">
    <source>
        <dbReference type="ARBA" id="ARBA00023136"/>
    </source>
</evidence>
<dbReference type="OrthoDB" id="9788328at2"/>
<keyword evidence="6 7" id="KW-0472">Membrane</keyword>
<evidence type="ECO:0000256" key="5">
    <source>
        <dbReference type="ARBA" id="ARBA00023004"/>
    </source>
</evidence>
<dbReference type="PANTHER" id="PTHR36964">
    <property type="entry name" value="PROTEIN-METHIONINE-SULFOXIDE REDUCTASE HEME-BINDING SUBUNIT MSRQ"/>
    <property type="match status" value="1"/>
</dbReference>
<dbReference type="GO" id="GO:0005886">
    <property type="term" value="C:plasma membrane"/>
    <property type="evidence" value="ECO:0007669"/>
    <property type="project" value="UniProtKB-SubCell"/>
</dbReference>
<evidence type="ECO:0000313" key="11">
    <source>
        <dbReference type="Proteomes" id="UP000245073"/>
    </source>
</evidence>
<name>A0A2T9K432_9CAUL</name>
<comment type="function">
    <text evidence="7">Part of the MsrPQ system that repairs oxidized periplasmic proteins containing methionine sulfoxide residues (Met-O), using respiratory chain electrons. Thus protects these proteins from oxidative-stress damage caused by reactive species of oxygen and chlorine generated by the host defense mechanisms. MsrPQ is essential for the maintenance of envelope integrity under bleach stress, rescuing a wide series of structurally unrelated periplasmic proteins from methionine oxidation. MsrQ provides electrons for reduction to the reductase catalytic subunit MsrP, using the quinone pool of the respiratory chain.</text>
</comment>
<evidence type="ECO:0000256" key="2">
    <source>
        <dbReference type="ARBA" id="ARBA00022448"/>
    </source>
</evidence>
<feature type="transmembrane region" description="Helical" evidence="7">
    <location>
        <begin position="105"/>
        <end position="125"/>
    </location>
</feature>
<evidence type="ECO:0000256" key="8">
    <source>
        <dbReference type="SAM" id="MobiDB-lite"/>
    </source>
</evidence>
<organism evidence="10 11">
    <name type="scientific">Caulobacter endophyticus</name>
    <dbReference type="NCBI Taxonomy" id="2172652"/>
    <lineage>
        <taxon>Bacteria</taxon>
        <taxon>Pseudomonadati</taxon>
        <taxon>Pseudomonadota</taxon>
        <taxon>Alphaproteobacteria</taxon>
        <taxon>Caulobacterales</taxon>
        <taxon>Caulobacteraceae</taxon>
        <taxon>Caulobacter</taxon>
    </lineage>
</organism>
<accession>A0A2T9K432</accession>
<comment type="caution">
    <text evidence="10">The sequence shown here is derived from an EMBL/GenBank/DDBJ whole genome shotgun (WGS) entry which is preliminary data.</text>
</comment>
<evidence type="ECO:0000256" key="3">
    <source>
        <dbReference type="ARBA" id="ARBA00022692"/>
    </source>
</evidence>
<feature type="region of interest" description="Disordered" evidence="8">
    <location>
        <begin position="1"/>
        <end position="61"/>
    </location>
</feature>
<keyword evidence="11" id="KW-1185">Reference proteome</keyword>
<dbReference type="HAMAP" id="MF_01207">
    <property type="entry name" value="MsrQ"/>
    <property type="match status" value="1"/>
</dbReference>
<evidence type="ECO:0000256" key="7">
    <source>
        <dbReference type="HAMAP-Rule" id="MF_01207"/>
    </source>
</evidence>
<keyword evidence="2 7" id="KW-0813">Transport</keyword>
<feature type="domain" description="Ferric oxidoreductase" evidence="9">
    <location>
        <begin position="104"/>
        <end position="218"/>
    </location>
</feature>
<gene>
    <name evidence="7" type="primary">msrQ</name>
    <name evidence="10" type="ORF">DDF67_09925</name>
</gene>
<dbReference type="GO" id="GO:0030091">
    <property type="term" value="P:protein repair"/>
    <property type="evidence" value="ECO:0007669"/>
    <property type="project" value="UniProtKB-UniRule"/>
</dbReference>
<keyword evidence="4 7" id="KW-1133">Transmembrane helix</keyword>
<dbReference type="GO" id="GO:0010181">
    <property type="term" value="F:FMN binding"/>
    <property type="evidence" value="ECO:0007669"/>
    <property type="project" value="UniProtKB-UniRule"/>
</dbReference>
<keyword evidence="3 7" id="KW-0812">Transmembrane</keyword>
<dbReference type="GO" id="GO:0016679">
    <property type="term" value="F:oxidoreductase activity, acting on diphenols and related substances as donors"/>
    <property type="evidence" value="ECO:0007669"/>
    <property type="project" value="TreeGrafter"/>
</dbReference>
<keyword evidence="7" id="KW-0349">Heme</keyword>
<feature type="transmembrane region" description="Helical" evidence="7">
    <location>
        <begin position="232"/>
        <end position="249"/>
    </location>
</feature>
<dbReference type="GO" id="GO:0046872">
    <property type="term" value="F:metal ion binding"/>
    <property type="evidence" value="ECO:0007669"/>
    <property type="project" value="UniProtKB-KW"/>
</dbReference>
<feature type="transmembrane region" description="Helical" evidence="7">
    <location>
        <begin position="209"/>
        <end position="226"/>
    </location>
</feature>
<reference evidence="10 11" key="1">
    <citation type="submission" date="2018-04" db="EMBL/GenBank/DDBJ databases">
        <title>The genome sequence of Caulobacter sp. 744.</title>
        <authorList>
            <person name="Gao J."/>
            <person name="Sun J."/>
        </authorList>
    </citation>
    <scope>NUCLEOTIDE SEQUENCE [LARGE SCALE GENOMIC DNA]</scope>
    <source>
        <strain evidence="10 11">774</strain>
    </source>
</reference>
<feature type="transmembrane region" description="Helical" evidence="7">
    <location>
        <begin position="137"/>
        <end position="155"/>
    </location>
</feature>
<evidence type="ECO:0000313" key="10">
    <source>
        <dbReference type="EMBL" id="PVM90730.1"/>
    </source>
</evidence>
<feature type="compositionally biased region" description="Basic and acidic residues" evidence="8">
    <location>
        <begin position="19"/>
        <end position="28"/>
    </location>
</feature>
<comment type="similarity">
    <text evidence="7">Belongs to the MsrQ family.</text>
</comment>
<feature type="transmembrane region" description="Helical" evidence="7">
    <location>
        <begin position="66"/>
        <end position="85"/>
    </location>
</feature>
<sequence length="254" mass="28201">MTNEVEHPRSSPVKRGRWRAADTQRDGGGEGQSAARAAAPSTASRSPSPARGGGARRKRPSKTRDNLVYAAVWLACAAPLVWLAFRAFTGDLGANPIETLIRQLGVWGMRLLLVGLAITPAAVILRKPRLLRFRRTIGLFAFAYVSLHLLSYIGVDLYFDFGQLWKDILKRPFITLGMAAFVLLVPLAVTSTNGWVIRMGRAAWSRLHWLIYVIVPLGVAHYYLLVKADHRPPLVYAGILAVLLGWRVWRKVAK</sequence>
<proteinExistence type="inferred from homology"/>
<dbReference type="GO" id="GO:0020037">
    <property type="term" value="F:heme binding"/>
    <property type="evidence" value="ECO:0007669"/>
    <property type="project" value="UniProtKB-UniRule"/>
</dbReference>
<evidence type="ECO:0000256" key="1">
    <source>
        <dbReference type="ARBA" id="ARBA00004141"/>
    </source>
</evidence>
<dbReference type="PANTHER" id="PTHR36964:SF1">
    <property type="entry name" value="PROTEIN-METHIONINE-SULFOXIDE REDUCTASE HEME-BINDING SUBUNIT MSRQ"/>
    <property type="match status" value="1"/>
</dbReference>
<comment type="cofactor">
    <cofactor evidence="7">
        <name>FMN</name>
        <dbReference type="ChEBI" id="CHEBI:58210"/>
    </cofactor>
    <text evidence="7">Binds 1 FMN per subunit.</text>
</comment>
<dbReference type="Proteomes" id="UP000245073">
    <property type="component" value="Unassembled WGS sequence"/>
</dbReference>
<dbReference type="RefSeq" id="WP_109100715.1">
    <property type="nucleotide sequence ID" value="NZ_QDKQ01000034.1"/>
</dbReference>
<keyword evidence="7" id="KW-0285">Flavoprotein</keyword>
<feature type="transmembrane region" description="Helical" evidence="7">
    <location>
        <begin position="175"/>
        <end position="197"/>
    </location>
</feature>
<dbReference type="GO" id="GO:0009055">
    <property type="term" value="F:electron transfer activity"/>
    <property type="evidence" value="ECO:0007669"/>
    <property type="project" value="UniProtKB-UniRule"/>
</dbReference>
<evidence type="ECO:0000259" key="9">
    <source>
        <dbReference type="Pfam" id="PF01794"/>
    </source>
</evidence>
<keyword evidence="7" id="KW-0288">FMN</keyword>
<feature type="compositionally biased region" description="Low complexity" evidence="8">
    <location>
        <begin position="33"/>
        <end position="50"/>
    </location>
</feature>
<dbReference type="EMBL" id="QDKQ01000034">
    <property type="protein sequence ID" value="PVM90730.1"/>
    <property type="molecule type" value="Genomic_DNA"/>
</dbReference>
<dbReference type="AlphaFoldDB" id="A0A2T9K432"/>
<keyword evidence="7" id="KW-0479">Metal-binding</keyword>